<organism evidence="1 2">
    <name type="scientific">Ciona intestinalis</name>
    <name type="common">Transparent sea squirt</name>
    <name type="synonym">Ascidia intestinalis</name>
    <dbReference type="NCBI Taxonomy" id="7719"/>
    <lineage>
        <taxon>Eukaryota</taxon>
        <taxon>Metazoa</taxon>
        <taxon>Chordata</taxon>
        <taxon>Tunicata</taxon>
        <taxon>Ascidiacea</taxon>
        <taxon>Phlebobranchia</taxon>
        <taxon>Cionidae</taxon>
        <taxon>Ciona</taxon>
    </lineage>
</organism>
<dbReference type="AlphaFoldDB" id="H2XWR0"/>
<reference evidence="2" key="1">
    <citation type="journal article" date="2002" name="Science">
        <title>The draft genome of Ciona intestinalis: insights into chordate and vertebrate origins.</title>
        <authorList>
            <person name="Dehal P."/>
            <person name="Satou Y."/>
            <person name="Campbell R.K."/>
            <person name="Chapman J."/>
            <person name="Degnan B."/>
            <person name="De Tomaso A."/>
            <person name="Davidson B."/>
            <person name="Di Gregorio A."/>
            <person name="Gelpke M."/>
            <person name="Goodstein D.M."/>
            <person name="Harafuji N."/>
            <person name="Hastings K.E."/>
            <person name="Ho I."/>
            <person name="Hotta K."/>
            <person name="Huang W."/>
            <person name="Kawashima T."/>
            <person name="Lemaire P."/>
            <person name="Martinez D."/>
            <person name="Meinertzhagen I.A."/>
            <person name="Necula S."/>
            <person name="Nonaka M."/>
            <person name="Putnam N."/>
            <person name="Rash S."/>
            <person name="Saiga H."/>
            <person name="Satake M."/>
            <person name="Terry A."/>
            <person name="Yamada L."/>
            <person name="Wang H.G."/>
            <person name="Awazu S."/>
            <person name="Azumi K."/>
            <person name="Boore J."/>
            <person name="Branno M."/>
            <person name="Chin-Bow S."/>
            <person name="DeSantis R."/>
            <person name="Doyle S."/>
            <person name="Francino P."/>
            <person name="Keys D.N."/>
            <person name="Haga S."/>
            <person name="Hayashi H."/>
            <person name="Hino K."/>
            <person name="Imai K.S."/>
            <person name="Inaba K."/>
            <person name="Kano S."/>
            <person name="Kobayashi K."/>
            <person name="Kobayashi M."/>
            <person name="Lee B.I."/>
            <person name="Makabe K.W."/>
            <person name="Manohar C."/>
            <person name="Matassi G."/>
            <person name="Medina M."/>
            <person name="Mochizuki Y."/>
            <person name="Mount S."/>
            <person name="Morishita T."/>
            <person name="Miura S."/>
            <person name="Nakayama A."/>
            <person name="Nishizaka S."/>
            <person name="Nomoto H."/>
            <person name="Ohta F."/>
            <person name="Oishi K."/>
            <person name="Rigoutsos I."/>
            <person name="Sano M."/>
            <person name="Sasaki A."/>
            <person name="Sasakura Y."/>
            <person name="Shoguchi E."/>
            <person name="Shin-i T."/>
            <person name="Spagnuolo A."/>
            <person name="Stainier D."/>
            <person name="Suzuki M.M."/>
            <person name="Tassy O."/>
            <person name="Takatori N."/>
            <person name="Tokuoka M."/>
            <person name="Yagi K."/>
            <person name="Yoshizaki F."/>
            <person name="Wada S."/>
            <person name="Zhang C."/>
            <person name="Hyatt P.D."/>
            <person name="Larimer F."/>
            <person name="Detter C."/>
            <person name="Doggett N."/>
            <person name="Glavina T."/>
            <person name="Hawkins T."/>
            <person name="Richardson P."/>
            <person name="Lucas S."/>
            <person name="Kohara Y."/>
            <person name="Levine M."/>
            <person name="Satoh N."/>
            <person name="Rokhsar D.S."/>
        </authorList>
    </citation>
    <scope>NUCLEOTIDE SEQUENCE [LARGE SCALE GENOMIC DNA]</scope>
</reference>
<accession>H2XWR0</accession>
<dbReference type="Ensembl" id="ENSCINT00000032784.1">
    <property type="protein sequence ID" value="ENSCINP00000034094.1"/>
    <property type="gene ID" value="ENSCING00000024668.1"/>
</dbReference>
<reference evidence="1" key="2">
    <citation type="submission" date="2025-08" db="UniProtKB">
        <authorList>
            <consortium name="Ensembl"/>
        </authorList>
    </citation>
    <scope>IDENTIFICATION</scope>
</reference>
<protein>
    <submittedName>
        <fullName evidence="1">Uncharacterized protein</fullName>
    </submittedName>
</protein>
<sequence>MSFEIISGYSYWYATMSDNNVAVFPVPDGISRTPCPFASNVRFNSSI</sequence>
<reference evidence="1" key="3">
    <citation type="submission" date="2025-09" db="UniProtKB">
        <authorList>
            <consortium name="Ensembl"/>
        </authorList>
    </citation>
    <scope>IDENTIFICATION</scope>
</reference>
<keyword evidence="2" id="KW-1185">Reference proteome</keyword>
<dbReference type="Proteomes" id="UP000008144">
    <property type="component" value="Unassembled WGS sequence"/>
</dbReference>
<proteinExistence type="predicted"/>
<name>H2XWR0_CIOIN</name>
<dbReference type="InParanoid" id="H2XWR0"/>
<dbReference type="HOGENOM" id="CLU_3175133_0_0_1"/>
<evidence type="ECO:0000313" key="2">
    <source>
        <dbReference type="Proteomes" id="UP000008144"/>
    </source>
</evidence>
<evidence type="ECO:0000313" key="1">
    <source>
        <dbReference type="Ensembl" id="ENSCINP00000034094.1"/>
    </source>
</evidence>